<protein>
    <submittedName>
        <fullName evidence="3">Uncharacterized protein</fullName>
    </submittedName>
</protein>
<proteinExistence type="predicted"/>
<feature type="region of interest" description="Disordered" evidence="1">
    <location>
        <begin position="313"/>
        <end position="339"/>
    </location>
</feature>
<feature type="compositionally biased region" description="Basic and acidic residues" evidence="1">
    <location>
        <begin position="322"/>
        <end position="339"/>
    </location>
</feature>
<sequence length="339" mass="38337">MSTYITVLSTIFKYLGECGDHSIVMKMELDGNSLIVTFTAYEKRSLVSRTLGDFLLGTCFEKPWSTYTYSAYVDGSSRVDKTPEKITKFEVITVRFSKSARDGYNRLVDTFFNESDNVDQKKLLGFLAHLCNPNATDLNNQARSQRSCDINLKLNINGTDIMSTYITVLSTIFKYLGECGDHSIVMKMELDGNSLIVTFTAYEKRSLVSRTLGDFLLGTCFEKPWSTYTYSAYVDGSSRVDKTPEKITKFEVITVRFSKSARDGYNRLVDTFFNESDNVDQKKLLGFLAHLCNPNATDLKSLSKGRHHFQVTPNENQMTSTPKRELNVSDEGRSKLKAS</sequence>
<evidence type="ECO:0000313" key="3">
    <source>
        <dbReference type="EMBL" id="CAF3914612.1"/>
    </source>
</evidence>
<name>A0A8S2LY64_9BILA</name>
<organism evidence="3 4">
    <name type="scientific">Didymodactylos carnosus</name>
    <dbReference type="NCBI Taxonomy" id="1234261"/>
    <lineage>
        <taxon>Eukaryota</taxon>
        <taxon>Metazoa</taxon>
        <taxon>Spiralia</taxon>
        <taxon>Gnathifera</taxon>
        <taxon>Rotifera</taxon>
        <taxon>Eurotatoria</taxon>
        <taxon>Bdelloidea</taxon>
        <taxon>Philodinida</taxon>
        <taxon>Philodinidae</taxon>
        <taxon>Didymodactylos</taxon>
    </lineage>
</organism>
<dbReference type="Proteomes" id="UP000677228">
    <property type="component" value="Unassembled WGS sequence"/>
</dbReference>
<dbReference type="EMBL" id="CAJOBA010021935">
    <property type="protein sequence ID" value="CAF3914612.1"/>
    <property type="molecule type" value="Genomic_DNA"/>
</dbReference>
<accession>A0A8S2LY64</accession>
<evidence type="ECO:0000256" key="1">
    <source>
        <dbReference type="SAM" id="MobiDB-lite"/>
    </source>
</evidence>
<reference evidence="3" key="1">
    <citation type="submission" date="2021-02" db="EMBL/GenBank/DDBJ databases">
        <authorList>
            <person name="Nowell W R."/>
        </authorList>
    </citation>
    <scope>NUCLEOTIDE SEQUENCE</scope>
</reference>
<gene>
    <name evidence="2" type="ORF">OVA965_LOCUS20660</name>
    <name evidence="3" type="ORF">TMI583_LOCUS21106</name>
</gene>
<dbReference type="Proteomes" id="UP000682733">
    <property type="component" value="Unassembled WGS sequence"/>
</dbReference>
<dbReference type="AlphaFoldDB" id="A0A8S2LY64"/>
<evidence type="ECO:0000313" key="4">
    <source>
        <dbReference type="Proteomes" id="UP000682733"/>
    </source>
</evidence>
<comment type="caution">
    <text evidence="3">The sequence shown here is derived from an EMBL/GenBank/DDBJ whole genome shotgun (WGS) entry which is preliminary data.</text>
</comment>
<evidence type="ECO:0000313" key="2">
    <source>
        <dbReference type="EMBL" id="CAF1131162.1"/>
    </source>
</evidence>
<dbReference type="EMBL" id="CAJNOK010011061">
    <property type="protein sequence ID" value="CAF1131162.1"/>
    <property type="molecule type" value="Genomic_DNA"/>
</dbReference>